<evidence type="ECO:0000313" key="5">
    <source>
        <dbReference type="Proteomes" id="UP000323011"/>
    </source>
</evidence>
<accession>A0A5A8C111</accession>
<dbReference type="EMBL" id="VLTN01000094">
    <property type="protein sequence ID" value="KAA0146249.1"/>
    <property type="molecule type" value="Genomic_DNA"/>
</dbReference>
<feature type="repeat" description="ANK" evidence="3">
    <location>
        <begin position="110"/>
        <end position="142"/>
    </location>
</feature>
<dbReference type="InterPro" id="IPR002110">
    <property type="entry name" value="Ankyrin_rpt"/>
</dbReference>
<dbReference type="PANTHER" id="PTHR24171:SF9">
    <property type="entry name" value="ANKYRIN REPEAT DOMAIN-CONTAINING PROTEIN 39"/>
    <property type="match status" value="1"/>
</dbReference>
<keyword evidence="2 3" id="KW-0040">ANK repeat</keyword>
<dbReference type="SMART" id="SM00248">
    <property type="entry name" value="ANK"/>
    <property type="match status" value="3"/>
</dbReference>
<comment type="caution">
    <text evidence="4">The sequence shown here is derived from an EMBL/GenBank/DDBJ whole genome shotgun (WGS) entry which is preliminary data.</text>
</comment>
<sequence length="180" mass="19791">MDSTAVMDRDDMGRALWDAAAAGNTGEVTRLLEAGVPVNWAGGGGQTPLMKAAERCRIESMRVLLDRGADLEARSNGGNTALLWAVWAGKVEAMALLVDRGADLDAKSNSGWTALIWAVFSGKVDAVALLLDRGADPEIRDKVGKSALDRCRSDTCKRALRDAERRQRWRRRRLLVTWRR</sequence>
<keyword evidence="5" id="KW-1185">Reference proteome</keyword>
<feature type="repeat" description="ANK" evidence="3">
    <location>
        <begin position="44"/>
        <end position="76"/>
    </location>
</feature>
<evidence type="ECO:0000256" key="2">
    <source>
        <dbReference type="ARBA" id="ARBA00023043"/>
    </source>
</evidence>
<name>A0A5A8C111_CAFRO</name>
<evidence type="ECO:0000256" key="1">
    <source>
        <dbReference type="ARBA" id="ARBA00022737"/>
    </source>
</evidence>
<evidence type="ECO:0000256" key="3">
    <source>
        <dbReference type="PROSITE-ProRule" id="PRU00023"/>
    </source>
</evidence>
<evidence type="ECO:0000313" key="4">
    <source>
        <dbReference type="EMBL" id="KAA0146249.1"/>
    </source>
</evidence>
<dbReference type="InterPro" id="IPR036770">
    <property type="entry name" value="Ankyrin_rpt-contain_sf"/>
</dbReference>
<dbReference type="Pfam" id="PF12796">
    <property type="entry name" value="Ank_2"/>
    <property type="match status" value="2"/>
</dbReference>
<feature type="repeat" description="ANK" evidence="3">
    <location>
        <begin position="77"/>
        <end position="109"/>
    </location>
</feature>
<keyword evidence="1" id="KW-0677">Repeat</keyword>
<dbReference type="Proteomes" id="UP000323011">
    <property type="component" value="Unassembled WGS sequence"/>
</dbReference>
<gene>
    <name evidence="4" type="ORF">FNF29_08164</name>
</gene>
<dbReference type="SUPFAM" id="SSF48403">
    <property type="entry name" value="Ankyrin repeat"/>
    <property type="match status" value="1"/>
</dbReference>
<reference evidence="4 5" key="1">
    <citation type="submission" date="2019-07" db="EMBL/GenBank/DDBJ databases">
        <title>Genomes of Cafeteria roenbergensis.</title>
        <authorList>
            <person name="Fischer M.G."/>
            <person name="Hackl T."/>
            <person name="Roman M."/>
        </authorList>
    </citation>
    <scope>NUCLEOTIDE SEQUENCE [LARGE SCALE GENOMIC DNA]</scope>
    <source>
        <strain evidence="4 5">BVI</strain>
    </source>
</reference>
<dbReference type="Gene3D" id="1.25.40.20">
    <property type="entry name" value="Ankyrin repeat-containing domain"/>
    <property type="match status" value="3"/>
</dbReference>
<protein>
    <submittedName>
        <fullName evidence="4">Uncharacterized protein</fullName>
    </submittedName>
</protein>
<dbReference type="PROSITE" id="PS50297">
    <property type="entry name" value="ANK_REP_REGION"/>
    <property type="match status" value="3"/>
</dbReference>
<dbReference type="PROSITE" id="PS50088">
    <property type="entry name" value="ANK_REPEAT"/>
    <property type="match status" value="3"/>
</dbReference>
<organism evidence="4 5">
    <name type="scientific">Cafeteria roenbergensis</name>
    <name type="common">Marine flagellate</name>
    <dbReference type="NCBI Taxonomy" id="33653"/>
    <lineage>
        <taxon>Eukaryota</taxon>
        <taxon>Sar</taxon>
        <taxon>Stramenopiles</taxon>
        <taxon>Bigyra</taxon>
        <taxon>Opalozoa</taxon>
        <taxon>Bicosoecida</taxon>
        <taxon>Cafeteriaceae</taxon>
        <taxon>Cafeteria</taxon>
    </lineage>
</organism>
<dbReference type="OMA" id="RCRIESM"/>
<proteinExistence type="predicted"/>
<dbReference type="AlphaFoldDB" id="A0A5A8C111"/>
<dbReference type="PANTHER" id="PTHR24171">
    <property type="entry name" value="ANKYRIN REPEAT DOMAIN-CONTAINING PROTEIN 39-RELATED"/>
    <property type="match status" value="1"/>
</dbReference>